<evidence type="ECO:0000256" key="1">
    <source>
        <dbReference type="ARBA" id="ARBA00004123"/>
    </source>
</evidence>
<organism evidence="9">
    <name type="scientific">Emiliania huxleyi</name>
    <name type="common">Coccolithophore</name>
    <name type="synonym">Pontosphaera huxleyi</name>
    <dbReference type="NCBI Taxonomy" id="2903"/>
    <lineage>
        <taxon>Eukaryota</taxon>
        <taxon>Haptista</taxon>
        <taxon>Haptophyta</taxon>
        <taxon>Prymnesiophyceae</taxon>
        <taxon>Isochrysidales</taxon>
        <taxon>Noelaerhabdaceae</taxon>
        <taxon>Emiliania</taxon>
    </lineage>
</organism>
<name>A0A7S3TSG2_EMIHU</name>
<reference evidence="9" key="1">
    <citation type="submission" date="2021-01" db="EMBL/GenBank/DDBJ databases">
        <authorList>
            <person name="Corre E."/>
            <person name="Pelletier E."/>
            <person name="Niang G."/>
            <person name="Scheremetjew M."/>
            <person name="Finn R."/>
            <person name="Kale V."/>
            <person name="Holt S."/>
            <person name="Cochrane G."/>
            <person name="Meng A."/>
            <person name="Brown T."/>
            <person name="Cohen L."/>
        </authorList>
    </citation>
    <scope>NUCLEOTIDE SEQUENCE</scope>
    <source>
        <strain evidence="9">379</strain>
    </source>
</reference>
<evidence type="ECO:0000256" key="3">
    <source>
        <dbReference type="ARBA" id="ARBA00022771"/>
    </source>
</evidence>
<dbReference type="InterPro" id="IPR032443">
    <property type="entry name" value="RAWUL"/>
</dbReference>
<comment type="subcellular location">
    <subcellularLocation>
        <location evidence="1">Nucleus</location>
    </subcellularLocation>
</comment>
<evidence type="ECO:0000259" key="7">
    <source>
        <dbReference type="Pfam" id="PF13923"/>
    </source>
</evidence>
<dbReference type="InterPro" id="IPR013083">
    <property type="entry name" value="Znf_RING/FYVE/PHD"/>
</dbReference>
<sequence length="226" mass="23934">MGYFSDASTIIECLHTFCRRCILAHFRDSSHCPTCNANLEPNPRDYVRTDRTLQAIVDKVFPQFAVHPARAPDKQASKGAGGKRPSSPQQHAAGRPQKLSRGGSGAAAAGAGAGAMAAAAAEEFADISFSLHPTAGSAARLEKPYLRTSNRLTAGHLKKYLAKKMRLSAGAAEGGDGAAAAGSGVSRIEVYCRDVALEAHLTLDAIARIHWKEEEDLVLTYHVAPA</sequence>
<evidence type="ECO:0000256" key="4">
    <source>
        <dbReference type="ARBA" id="ARBA00022833"/>
    </source>
</evidence>
<dbReference type="Gene3D" id="3.30.40.10">
    <property type="entry name" value="Zinc/RING finger domain, C3HC4 (zinc finger)"/>
    <property type="match status" value="1"/>
</dbReference>
<keyword evidence="3" id="KW-0863">Zinc-finger</keyword>
<evidence type="ECO:0000256" key="5">
    <source>
        <dbReference type="ARBA" id="ARBA00023242"/>
    </source>
</evidence>
<dbReference type="InterPro" id="IPR001841">
    <property type="entry name" value="Znf_RING"/>
</dbReference>
<dbReference type="InterPro" id="IPR051507">
    <property type="entry name" value="PcG_RING_finger"/>
</dbReference>
<keyword evidence="5" id="KW-0539">Nucleus</keyword>
<dbReference type="AlphaFoldDB" id="A0A7S3TSG2"/>
<dbReference type="GO" id="GO:0005634">
    <property type="term" value="C:nucleus"/>
    <property type="evidence" value="ECO:0007669"/>
    <property type="project" value="UniProtKB-SubCell"/>
</dbReference>
<dbReference type="SUPFAM" id="SSF57850">
    <property type="entry name" value="RING/U-box"/>
    <property type="match status" value="1"/>
</dbReference>
<dbReference type="GO" id="GO:0008270">
    <property type="term" value="F:zinc ion binding"/>
    <property type="evidence" value="ECO:0007669"/>
    <property type="project" value="UniProtKB-KW"/>
</dbReference>
<dbReference type="Pfam" id="PF16207">
    <property type="entry name" value="RAWUL"/>
    <property type="match status" value="1"/>
</dbReference>
<feature type="region of interest" description="Disordered" evidence="6">
    <location>
        <begin position="67"/>
        <end position="106"/>
    </location>
</feature>
<dbReference type="Pfam" id="PF13923">
    <property type="entry name" value="zf-C3HC4_2"/>
    <property type="match status" value="1"/>
</dbReference>
<evidence type="ECO:0000259" key="8">
    <source>
        <dbReference type="Pfam" id="PF16207"/>
    </source>
</evidence>
<evidence type="ECO:0000256" key="2">
    <source>
        <dbReference type="ARBA" id="ARBA00022723"/>
    </source>
</evidence>
<keyword evidence="2" id="KW-0479">Metal-binding</keyword>
<feature type="domain" description="RING-type" evidence="7">
    <location>
        <begin position="1"/>
        <end position="35"/>
    </location>
</feature>
<keyword evidence="4" id="KW-0862">Zinc</keyword>
<feature type="domain" description="RAWUL" evidence="8">
    <location>
        <begin position="145"/>
        <end position="221"/>
    </location>
</feature>
<accession>A0A7S3TSG2</accession>
<evidence type="ECO:0008006" key="10">
    <source>
        <dbReference type="Google" id="ProtNLM"/>
    </source>
</evidence>
<dbReference type="Gene3D" id="3.10.20.90">
    <property type="entry name" value="Phosphatidylinositol 3-kinase Catalytic Subunit, Chain A, domain 1"/>
    <property type="match status" value="1"/>
</dbReference>
<proteinExistence type="predicted"/>
<evidence type="ECO:0000313" key="9">
    <source>
        <dbReference type="EMBL" id="CAE0591352.1"/>
    </source>
</evidence>
<dbReference type="PANTHER" id="PTHR45893">
    <property type="entry name" value="POLYCOMB GROUP RING FINGER PROTEIN"/>
    <property type="match status" value="1"/>
</dbReference>
<dbReference type="InterPro" id="IPR017907">
    <property type="entry name" value="Znf_RING_CS"/>
</dbReference>
<protein>
    <recommendedName>
        <fullName evidence="10">RING-type domain-containing protein</fullName>
    </recommendedName>
</protein>
<dbReference type="EMBL" id="HBIR01054649">
    <property type="protein sequence ID" value="CAE0591352.1"/>
    <property type="molecule type" value="Transcribed_RNA"/>
</dbReference>
<gene>
    <name evidence="9" type="ORF">EHUX00137_LOCUS42574</name>
</gene>
<dbReference type="PROSITE" id="PS00518">
    <property type="entry name" value="ZF_RING_1"/>
    <property type="match status" value="1"/>
</dbReference>
<evidence type="ECO:0000256" key="6">
    <source>
        <dbReference type="SAM" id="MobiDB-lite"/>
    </source>
</evidence>